<evidence type="ECO:0000313" key="2">
    <source>
        <dbReference type="EMBL" id="EFV02542.1"/>
    </source>
</evidence>
<feature type="binding site" evidence="1">
    <location>
        <position position="118"/>
    </location>
    <ligand>
        <name>Fe cation</name>
        <dbReference type="ChEBI" id="CHEBI:24875"/>
    </ligand>
</feature>
<dbReference type="GO" id="GO:0000976">
    <property type="term" value="F:transcription cis-regulatory region binding"/>
    <property type="evidence" value="ECO:0007669"/>
    <property type="project" value="TreeGrafter"/>
</dbReference>
<dbReference type="Pfam" id="PF01475">
    <property type="entry name" value="FUR"/>
    <property type="match status" value="1"/>
</dbReference>
<dbReference type="PANTHER" id="PTHR33202:SF7">
    <property type="entry name" value="FERRIC UPTAKE REGULATION PROTEIN"/>
    <property type="match status" value="1"/>
</dbReference>
<dbReference type="PANTHER" id="PTHR33202">
    <property type="entry name" value="ZINC UPTAKE REGULATION PROTEIN"/>
    <property type="match status" value="1"/>
</dbReference>
<protein>
    <submittedName>
        <fullName evidence="2">Transcriptional regulator, Fur family</fullName>
    </submittedName>
</protein>
<comment type="caution">
    <text evidence="2">The sequence shown here is derived from an EMBL/GenBank/DDBJ whole genome shotgun (WGS) entry which is preliminary data.</text>
</comment>
<keyword evidence="3" id="KW-1185">Reference proteome</keyword>
<dbReference type="GO" id="GO:0045892">
    <property type="term" value="P:negative regulation of DNA-templated transcription"/>
    <property type="evidence" value="ECO:0007669"/>
    <property type="project" value="TreeGrafter"/>
</dbReference>
<dbReference type="Proteomes" id="UP000004754">
    <property type="component" value="Unassembled WGS sequence"/>
</dbReference>
<evidence type="ECO:0000313" key="3">
    <source>
        <dbReference type="Proteomes" id="UP000004754"/>
    </source>
</evidence>
<keyword evidence="1" id="KW-0408">Iron</keyword>
<dbReference type="InterPro" id="IPR036388">
    <property type="entry name" value="WH-like_DNA-bd_sf"/>
</dbReference>
<reference evidence="2 3" key="1">
    <citation type="submission" date="2010-12" db="EMBL/GenBank/DDBJ databases">
        <authorList>
            <person name="Muzny D."/>
            <person name="Qin X."/>
            <person name="Deng J."/>
            <person name="Jiang H."/>
            <person name="Liu Y."/>
            <person name="Qu J."/>
            <person name="Song X.-Z."/>
            <person name="Zhang L."/>
            <person name="Thornton R."/>
            <person name="Coyle M."/>
            <person name="Francisco L."/>
            <person name="Jackson L."/>
            <person name="Javaid M."/>
            <person name="Korchina V."/>
            <person name="Kovar C."/>
            <person name="Mata R."/>
            <person name="Mathew T."/>
            <person name="Ngo R."/>
            <person name="Nguyen L."/>
            <person name="Nguyen N."/>
            <person name="Okwuonu G."/>
            <person name="Ongeri F."/>
            <person name="Pham C."/>
            <person name="Simmons D."/>
            <person name="Wilczek-Boney K."/>
            <person name="Hale W."/>
            <person name="Jakkamsetti A."/>
            <person name="Pham P."/>
            <person name="Ruth R."/>
            <person name="San Lucas F."/>
            <person name="Warren J."/>
            <person name="Zhang J."/>
            <person name="Zhao Z."/>
            <person name="Zhou C."/>
            <person name="Zhu D."/>
            <person name="Lee S."/>
            <person name="Bess C."/>
            <person name="Blankenburg K."/>
            <person name="Forbes L."/>
            <person name="Fu Q."/>
            <person name="Gubbala S."/>
            <person name="Hirani K."/>
            <person name="Jayaseelan J.C."/>
            <person name="Lara F."/>
            <person name="Munidasa M."/>
            <person name="Palculict T."/>
            <person name="Patil S."/>
            <person name="Pu L.-L."/>
            <person name="Saada N."/>
            <person name="Tang L."/>
            <person name="Weissenberger G."/>
            <person name="Zhu Y."/>
            <person name="Hemphill L."/>
            <person name="Shang Y."/>
            <person name="Youmans B."/>
            <person name="Ayvaz T."/>
            <person name="Ross M."/>
            <person name="Santibanez J."/>
            <person name="Aqrawi P."/>
            <person name="Gross S."/>
            <person name="Joshi V."/>
            <person name="Fowler G."/>
            <person name="Nazareth L."/>
            <person name="Reid J."/>
            <person name="Worley K."/>
            <person name="Petrosino J."/>
            <person name="Highlander S."/>
            <person name="Gibbs R."/>
        </authorList>
    </citation>
    <scope>NUCLEOTIDE SEQUENCE [LARGE SCALE GENOMIC DNA]</scope>
    <source>
        <strain evidence="2 3">ATCC 23263</strain>
    </source>
</reference>
<organism evidence="2 3">
    <name type="scientific">Pseudoramibacter alactolyticus ATCC 23263</name>
    <dbReference type="NCBI Taxonomy" id="887929"/>
    <lineage>
        <taxon>Bacteria</taxon>
        <taxon>Bacillati</taxon>
        <taxon>Bacillota</taxon>
        <taxon>Clostridia</taxon>
        <taxon>Eubacteriales</taxon>
        <taxon>Eubacteriaceae</taxon>
        <taxon>Pseudoramibacter</taxon>
    </lineage>
</organism>
<dbReference type="eggNOG" id="COG0735">
    <property type="taxonomic scope" value="Bacteria"/>
</dbReference>
<sequence>MPKIDMKQRDSREQRIIDTIRRCGLRATPQRIELLKLLRDTKSHPTAEALMQMANHEGFNLSMGTVYNTLDSFEKKGLISRVHGSNDVMHYDAETDFHVHLVDQSTEEIVDLFDDELEELIRRRLKAKFPNGFNPQRLEVTIYQ</sequence>
<dbReference type="InterPro" id="IPR002481">
    <property type="entry name" value="FUR"/>
</dbReference>
<dbReference type="AlphaFoldDB" id="E6MEL7"/>
<dbReference type="GO" id="GO:0003700">
    <property type="term" value="F:DNA-binding transcription factor activity"/>
    <property type="evidence" value="ECO:0007669"/>
    <property type="project" value="InterPro"/>
</dbReference>
<keyword evidence="1" id="KW-0479">Metal-binding</keyword>
<dbReference type="RefSeq" id="WP_006597869.1">
    <property type="nucleotide sequence ID" value="NZ_GL622359.1"/>
</dbReference>
<dbReference type="GO" id="GO:0008270">
    <property type="term" value="F:zinc ion binding"/>
    <property type="evidence" value="ECO:0007669"/>
    <property type="project" value="TreeGrafter"/>
</dbReference>
<dbReference type="OrthoDB" id="8659436at2"/>
<dbReference type="CDD" id="cd07153">
    <property type="entry name" value="Fur_like"/>
    <property type="match status" value="1"/>
</dbReference>
<dbReference type="HOGENOM" id="CLU_096072_4_4_9"/>
<dbReference type="Gene3D" id="1.10.10.10">
    <property type="entry name" value="Winged helix-like DNA-binding domain superfamily/Winged helix DNA-binding domain"/>
    <property type="match status" value="1"/>
</dbReference>
<dbReference type="SUPFAM" id="SSF46785">
    <property type="entry name" value="Winged helix' DNA-binding domain"/>
    <property type="match status" value="1"/>
</dbReference>
<dbReference type="EMBL" id="AEQN01000007">
    <property type="protein sequence ID" value="EFV02542.1"/>
    <property type="molecule type" value="Genomic_DNA"/>
</dbReference>
<dbReference type="InterPro" id="IPR036390">
    <property type="entry name" value="WH_DNA-bd_sf"/>
</dbReference>
<proteinExistence type="predicted"/>
<dbReference type="STRING" id="887929.HMP0721_0450"/>
<dbReference type="GO" id="GO:1900376">
    <property type="term" value="P:regulation of secondary metabolite biosynthetic process"/>
    <property type="evidence" value="ECO:0007669"/>
    <property type="project" value="TreeGrafter"/>
</dbReference>
<gene>
    <name evidence="2" type="ORF">HMP0721_0450</name>
</gene>
<name>E6MEL7_9FIRM</name>
<comment type="cofactor">
    <cofactor evidence="1">
        <name>Mn(2+)</name>
        <dbReference type="ChEBI" id="CHEBI:29035"/>
    </cofactor>
    <cofactor evidence="1">
        <name>Fe(2+)</name>
        <dbReference type="ChEBI" id="CHEBI:29033"/>
    </cofactor>
    <text evidence="1">Binds 1 Mn(2+) or Fe(2+) ion per subunit.</text>
</comment>
<accession>E6MEL7</accession>
<evidence type="ECO:0000256" key="1">
    <source>
        <dbReference type="PIRSR" id="PIRSR602481-2"/>
    </source>
</evidence>